<dbReference type="InterPro" id="IPR013767">
    <property type="entry name" value="PAS_fold"/>
</dbReference>
<feature type="compositionally biased region" description="Basic and acidic residues" evidence="5">
    <location>
        <begin position="341"/>
        <end position="360"/>
    </location>
</feature>
<organism evidence="7 8">
    <name type="scientific">Datura stramonium</name>
    <name type="common">Jimsonweed</name>
    <name type="synonym">Common thornapple</name>
    <dbReference type="NCBI Taxonomy" id="4076"/>
    <lineage>
        <taxon>Eukaryota</taxon>
        <taxon>Viridiplantae</taxon>
        <taxon>Streptophyta</taxon>
        <taxon>Embryophyta</taxon>
        <taxon>Tracheophyta</taxon>
        <taxon>Spermatophyta</taxon>
        <taxon>Magnoliopsida</taxon>
        <taxon>eudicotyledons</taxon>
        <taxon>Gunneridae</taxon>
        <taxon>Pentapetalae</taxon>
        <taxon>asterids</taxon>
        <taxon>lamiids</taxon>
        <taxon>Solanales</taxon>
        <taxon>Solanaceae</taxon>
        <taxon>Solanoideae</taxon>
        <taxon>Datureae</taxon>
        <taxon>Datura</taxon>
    </lineage>
</organism>
<dbReference type="PROSITE" id="PS50112">
    <property type="entry name" value="PAS"/>
    <property type="match status" value="1"/>
</dbReference>
<keyword evidence="2" id="KW-0716">Sensory transduction</keyword>
<evidence type="ECO:0000313" key="7">
    <source>
        <dbReference type="EMBL" id="MCE3050736.1"/>
    </source>
</evidence>
<comment type="caution">
    <text evidence="7">The sequence shown here is derived from an EMBL/GenBank/DDBJ whole genome shotgun (WGS) entry which is preliminary data.</text>
</comment>
<evidence type="ECO:0000256" key="5">
    <source>
        <dbReference type="SAM" id="MobiDB-lite"/>
    </source>
</evidence>
<dbReference type="SUPFAM" id="SSF55785">
    <property type="entry name" value="PYP-like sensor domain (PAS domain)"/>
    <property type="match status" value="1"/>
</dbReference>
<accession>A0ABS8WIV1</accession>
<gene>
    <name evidence="7" type="ORF">HAX54_047970</name>
</gene>
<dbReference type="InterPro" id="IPR000014">
    <property type="entry name" value="PAS"/>
</dbReference>
<evidence type="ECO:0000259" key="6">
    <source>
        <dbReference type="PROSITE" id="PS50112"/>
    </source>
</evidence>
<keyword evidence="3" id="KW-0157">Chromophore</keyword>
<dbReference type="InterPro" id="IPR035965">
    <property type="entry name" value="PAS-like_dom_sf"/>
</dbReference>
<dbReference type="Gene3D" id="3.30.450.20">
    <property type="entry name" value="PAS domain"/>
    <property type="match status" value="1"/>
</dbReference>
<dbReference type="Pfam" id="PF00989">
    <property type="entry name" value="PAS"/>
    <property type="match status" value="1"/>
</dbReference>
<name>A0ABS8WIV1_DATST</name>
<dbReference type="SMART" id="SM00091">
    <property type="entry name" value="PAS"/>
    <property type="match status" value="1"/>
</dbReference>
<evidence type="ECO:0000256" key="3">
    <source>
        <dbReference type="ARBA" id="ARBA00022991"/>
    </source>
</evidence>
<feature type="region of interest" description="Disordered" evidence="5">
    <location>
        <begin position="41"/>
        <end position="102"/>
    </location>
</feature>
<evidence type="ECO:0000256" key="2">
    <source>
        <dbReference type="ARBA" id="ARBA00022606"/>
    </source>
</evidence>
<feature type="region of interest" description="Disordered" evidence="5">
    <location>
        <begin position="339"/>
        <end position="364"/>
    </location>
</feature>
<keyword evidence="8" id="KW-1185">Reference proteome</keyword>
<dbReference type="CDD" id="cd00130">
    <property type="entry name" value="PAS"/>
    <property type="match status" value="1"/>
</dbReference>
<evidence type="ECO:0000256" key="4">
    <source>
        <dbReference type="ARBA" id="ARBA00023170"/>
    </source>
</evidence>
<reference evidence="7 8" key="1">
    <citation type="journal article" date="2021" name="BMC Genomics">
        <title>Datura genome reveals duplications of psychoactive alkaloid biosynthetic genes and high mutation rate following tissue culture.</title>
        <authorList>
            <person name="Rajewski A."/>
            <person name="Carter-House D."/>
            <person name="Stajich J."/>
            <person name="Litt A."/>
        </authorList>
    </citation>
    <scope>NUCLEOTIDE SEQUENCE [LARGE SCALE GENOMIC DNA]</scope>
    <source>
        <strain evidence="7">AR-01</strain>
    </source>
</reference>
<evidence type="ECO:0000256" key="1">
    <source>
        <dbReference type="ARBA" id="ARBA00022543"/>
    </source>
</evidence>
<keyword evidence="1" id="KW-0600">Photoreceptor protein</keyword>
<feature type="domain" description="PAS" evidence="6">
    <location>
        <begin position="108"/>
        <end position="179"/>
    </location>
</feature>
<sequence length="522" mass="57602">MEDTTVSAKGAIPPTEDLLKKIQELEAGHAQLKQEMSKLMVSNDGRSERQRSHSMSPQRPPRIRGSTDALWKKGSTSFRHSSPLQRESSSKTERCGSSGGGPAAVKLTDKQYLSILQSMGQAVHIFDLNYRIIYWNRSAEQLYGYSAAEAIGQDLLELITDRTDHAVAKIIIHRVKMGENWTGQFPVKNKQGDRFLVVATDTPLYDDDGTFVGIICVSSDARPFQESSAGVKHIKADKSVGRPRSIANARLGLDPQQPLQVAIASKISNLASKVSNKVKSKMKTGEGSILREGGSGDSYHFDHAFSDAALLDQREDANSSGASTPRGDVHVSPFGVFSNVAKEEHSPEKSSRDSGDEGEGKPGISKIITSKAEAWMVKKNLSWPWKGSERELSEAKTTRFVWPWLNNDQDNEWNHFKSSNAVSTPDDQIIESNRTATNEAWGSWSSSFNVNSTSSASSTDSTTSTTVNKVDADTDCLDYEILWEDMTIGEQIGQGMSNFCLLVKFSKINLIRFVDLFLFLRH</sequence>
<feature type="compositionally biased region" description="Polar residues" evidence="5">
    <location>
        <begin position="74"/>
        <end position="87"/>
    </location>
</feature>
<proteinExistence type="predicted"/>
<evidence type="ECO:0000313" key="8">
    <source>
        <dbReference type="Proteomes" id="UP000823775"/>
    </source>
</evidence>
<feature type="region of interest" description="Disordered" evidence="5">
    <location>
        <begin position="314"/>
        <end position="333"/>
    </location>
</feature>
<keyword evidence="4" id="KW-0675">Receptor</keyword>
<dbReference type="NCBIfam" id="TIGR00229">
    <property type="entry name" value="sensory_box"/>
    <property type="match status" value="1"/>
</dbReference>
<dbReference type="Proteomes" id="UP000823775">
    <property type="component" value="Unassembled WGS sequence"/>
</dbReference>
<protein>
    <recommendedName>
        <fullName evidence="6">PAS domain-containing protein</fullName>
    </recommendedName>
</protein>
<dbReference type="EMBL" id="JACEIK010007867">
    <property type="protein sequence ID" value="MCE3050736.1"/>
    <property type="molecule type" value="Genomic_DNA"/>
</dbReference>